<dbReference type="InterPro" id="IPR011387">
    <property type="entry name" value="TIF2A"/>
</dbReference>
<reference evidence="11 12" key="2">
    <citation type="journal article" date="2019" name="G3 (Bethesda)">
        <title>Hybrid Assembly of the Genome of the Entomopathogenic Nematode Steinernema carpocapsae Identifies the X-Chromosome.</title>
        <authorList>
            <person name="Serra L."/>
            <person name="Macchietto M."/>
            <person name="Macias-Munoz A."/>
            <person name="McGill C.J."/>
            <person name="Rodriguez I.M."/>
            <person name="Rodriguez B."/>
            <person name="Murad R."/>
            <person name="Mortazavi A."/>
        </authorList>
    </citation>
    <scope>NUCLEOTIDE SEQUENCE [LARGE SCALE GENOMIC DNA]</scope>
    <source>
        <strain evidence="11 12">ALL</strain>
    </source>
</reference>
<evidence type="ECO:0000256" key="8">
    <source>
        <dbReference type="ARBA" id="ARBA00022917"/>
    </source>
</evidence>
<dbReference type="OrthoDB" id="2194683at2759"/>
<dbReference type="EMBL" id="AZBU02000004">
    <property type="protein sequence ID" value="TKR82187.1"/>
    <property type="molecule type" value="Genomic_DNA"/>
</dbReference>
<evidence type="ECO:0000259" key="10">
    <source>
        <dbReference type="Pfam" id="PF08662"/>
    </source>
</evidence>
<evidence type="ECO:0000256" key="4">
    <source>
        <dbReference type="ARBA" id="ARBA00022540"/>
    </source>
</evidence>
<dbReference type="PANTHER" id="PTHR13227">
    <property type="entry name" value="EUKARYOTIC TRANSLATION INITIATION FACTOR 2A"/>
    <property type="match status" value="1"/>
</dbReference>
<evidence type="ECO:0000256" key="1">
    <source>
        <dbReference type="ARBA" id="ARBA00003993"/>
    </source>
</evidence>
<dbReference type="AlphaFoldDB" id="A0A4U5NGJ2"/>
<dbReference type="InterPro" id="IPR013979">
    <property type="entry name" value="TIF_beta_prop-like"/>
</dbReference>
<dbReference type="GO" id="GO:0043022">
    <property type="term" value="F:ribosome binding"/>
    <property type="evidence" value="ECO:0007669"/>
    <property type="project" value="TreeGrafter"/>
</dbReference>
<feature type="domain" description="Translation initiation factor beta propellor-like" evidence="10">
    <location>
        <begin position="186"/>
        <end position="382"/>
    </location>
</feature>
<keyword evidence="7" id="KW-0810">Translation regulation</keyword>
<dbReference type="GO" id="GO:0003743">
    <property type="term" value="F:translation initiation factor activity"/>
    <property type="evidence" value="ECO:0007669"/>
    <property type="project" value="UniProtKB-KW"/>
</dbReference>
<feature type="compositionally biased region" description="Low complexity" evidence="9">
    <location>
        <begin position="13"/>
        <end position="23"/>
    </location>
</feature>
<keyword evidence="12" id="KW-1185">Reference proteome</keyword>
<protein>
    <recommendedName>
        <fullName evidence="3">Eukaryotic translation initiation factor 2A</fullName>
    </recommendedName>
</protein>
<dbReference type="GO" id="GO:0003729">
    <property type="term" value="F:mRNA binding"/>
    <property type="evidence" value="ECO:0007669"/>
    <property type="project" value="TreeGrafter"/>
</dbReference>
<gene>
    <name evidence="11" type="ORF">L596_015949</name>
</gene>
<keyword evidence="5" id="KW-0853">WD repeat</keyword>
<dbReference type="STRING" id="34508.A0A4U5NGJ2"/>
<evidence type="ECO:0000313" key="12">
    <source>
        <dbReference type="Proteomes" id="UP000298663"/>
    </source>
</evidence>
<dbReference type="GO" id="GO:0022627">
    <property type="term" value="C:cytosolic small ribosomal subunit"/>
    <property type="evidence" value="ECO:0007669"/>
    <property type="project" value="TreeGrafter"/>
</dbReference>
<reference evidence="11 12" key="1">
    <citation type="journal article" date="2015" name="Genome Biol.">
        <title>Comparative genomics of Steinernema reveals deeply conserved gene regulatory networks.</title>
        <authorList>
            <person name="Dillman A.R."/>
            <person name="Macchietto M."/>
            <person name="Porter C.F."/>
            <person name="Rogers A."/>
            <person name="Williams B."/>
            <person name="Antoshechkin I."/>
            <person name="Lee M.M."/>
            <person name="Goodwin Z."/>
            <person name="Lu X."/>
            <person name="Lewis E.E."/>
            <person name="Goodrich-Blair H."/>
            <person name="Stock S.P."/>
            <person name="Adams B.J."/>
            <person name="Sternberg P.W."/>
            <person name="Mortazavi A."/>
        </authorList>
    </citation>
    <scope>NUCLEOTIDE SEQUENCE [LARGE SCALE GENOMIC DNA]</scope>
    <source>
        <strain evidence="11 12">ALL</strain>
    </source>
</reference>
<feature type="region of interest" description="Disordered" evidence="9">
    <location>
        <begin position="1"/>
        <end position="33"/>
    </location>
</feature>
<dbReference type="GO" id="GO:0000049">
    <property type="term" value="F:tRNA binding"/>
    <property type="evidence" value="ECO:0007669"/>
    <property type="project" value="TreeGrafter"/>
</dbReference>
<dbReference type="GO" id="GO:0006417">
    <property type="term" value="P:regulation of translation"/>
    <property type="evidence" value="ECO:0007669"/>
    <property type="project" value="UniProtKB-KW"/>
</dbReference>
<feature type="compositionally biased region" description="Basic and acidic residues" evidence="9">
    <location>
        <begin position="1"/>
        <end position="10"/>
    </location>
</feature>
<dbReference type="Proteomes" id="UP000298663">
    <property type="component" value="Unassembled WGS sequence"/>
</dbReference>
<evidence type="ECO:0000256" key="5">
    <source>
        <dbReference type="ARBA" id="ARBA00022574"/>
    </source>
</evidence>
<evidence type="ECO:0000256" key="7">
    <source>
        <dbReference type="ARBA" id="ARBA00022845"/>
    </source>
</evidence>
<evidence type="ECO:0000256" key="2">
    <source>
        <dbReference type="ARBA" id="ARBA00009573"/>
    </source>
</evidence>
<evidence type="ECO:0000256" key="6">
    <source>
        <dbReference type="ARBA" id="ARBA00022737"/>
    </source>
</evidence>
<keyword evidence="8" id="KW-0648">Protein biosynthesis</keyword>
<evidence type="ECO:0000313" key="11">
    <source>
        <dbReference type="EMBL" id="TKR82187.1"/>
    </source>
</evidence>
<dbReference type="InterPro" id="IPR015943">
    <property type="entry name" value="WD40/YVTN_repeat-like_dom_sf"/>
</dbReference>
<accession>A0A4U5NGJ2</accession>
<dbReference type="Gene3D" id="2.130.10.10">
    <property type="entry name" value="YVTN repeat-like/Quinoprotein amine dehydrogenase"/>
    <property type="match status" value="1"/>
</dbReference>
<dbReference type="Pfam" id="PF08662">
    <property type="entry name" value="eIF2A"/>
    <property type="match status" value="1"/>
</dbReference>
<feature type="region of interest" description="Disordered" evidence="9">
    <location>
        <begin position="45"/>
        <end position="92"/>
    </location>
</feature>
<proteinExistence type="inferred from homology"/>
<feature type="compositionally biased region" description="Basic residues" evidence="9">
    <location>
        <begin position="63"/>
        <end position="74"/>
    </location>
</feature>
<keyword evidence="4" id="KW-0396">Initiation factor</keyword>
<evidence type="ECO:0000256" key="9">
    <source>
        <dbReference type="SAM" id="MobiDB-lite"/>
    </source>
</evidence>
<comment type="caution">
    <text evidence="11">The sequence shown here is derived from an EMBL/GenBank/DDBJ whole genome shotgun (WGS) entry which is preliminary data.</text>
</comment>
<dbReference type="PANTHER" id="PTHR13227:SF0">
    <property type="entry name" value="EUKARYOTIC TRANSLATION INITIATION FACTOR 2A"/>
    <property type="match status" value="1"/>
</dbReference>
<dbReference type="SUPFAM" id="SSF82171">
    <property type="entry name" value="DPP6 N-terminal domain-like"/>
    <property type="match status" value="1"/>
</dbReference>
<keyword evidence="6" id="KW-0677">Repeat</keyword>
<comment type="similarity">
    <text evidence="2">Belongs to the WD repeat EIF2A family.</text>
</comment>
<name>A0A4U5NGJ2_STECR</name>
<evidence type="ECO:0000256" key="3">
    <source>
        <dbReference type="ARBA" id="ARBA00013819"/>
    </source>
</evidence>
<organism evidence="11 12">
    <name type="scientific">Steinernema carpocapsae</name>
    <name type="common">Entomopathogenic nematode</name>
    <dbReference type="NCBI Taxonomy" id="34508"/>
    <lineage>
        <taxon>Eukaryota</taxon>
        <taxon>Metazoa</taxon>
        <taxon>Ecdysozoa</taxon>
        <taxon>Nematoda</taxon>
        <taxon>Chromadorea</taxon>
        <taxon>Rhabditida</taxon>
        <taxon>Tylenchina</taxon>
        <taxon>Panagrolaimomorpha</taxon>
        <taxon>Strongyloidoidea</taxon>
        <taxon>Steinernematidae</taxon>
        <taxon>Steinernema</taxon>
    </lineage>
</organism>
<sequence length="518" mass="57994">MTPARRRSEFSHTATRASSSRTAIPKQRRLSRAPREKWFSMCMCPGPRPSSSRRETGSASAVRHLRRSHTRRHVPAPAGPEPAHLVDDEGHSAEHACREQGRLLASPVDGDEMTTLRLVGSELLLYKGNNFFRFEQRILLKNVQSFELSPGNSNQHLCCYIPGRGGQPAIIQLRRFDENAAIIGNKTFFKCDRTMMKWNAKGTAVLVMSITDVDAENKSYYGESTLYLMNVSGESARINMDKKGPVYQVEWNPNGKEFTMCYGFMPARIATYDLKGDVVWDLGDAHLNEIRYNRFGNILLTCGFGNLSAGKMNFYNTDTKELIVSINVPNTTLFEWAPDGQHYLTAQTSPRLRFENGYRIWHYTGKLVHEDIYSGKDELWQVIWRPLTSDVLSKFKIVPLTVDQKAQAGLIIKAKTADGSKTATVASGSIAKKAGYVPPHLRKQNGAGALKPVGTGLVVKAVVSEKEKKIRNTQKKIDEIDKLIAKVSAGEILQKNQMDKIEKRSIFEAELEDLKAAA</sequence>
<comment type="function">
    <text evidence="1">Functions in the early steps of protein synthesis of a small number of specific mRNAs. Acts by directing the binding of methionyl-tRNAi to 40S ribosomal subunits. In contrast to the eIF-2 complex, it binds methionyl-tRNAi to 40S subunits in a codon-dependent manner, whereas the eIF-2 complex binds methionyl-tRNAi to 40S subunits in a GTP-dependent manner.</text>
</comment>